<dbReference type="EMBL" id="BTGU01000012">
    <property type="protein sequence ID" value="GMN41099.1"/>
    <property type="molecule type" value="Genomic_DNA"/>
</dbReference>
<evidence type="ECO:0000313" key="3">
    <source>
        <dbReference type="Proteomes" id="UP001187192"/>
    </source>
</evidence>
<organism evidence="2 3">
    <name type="scientific">Ficus carica</name>
    <name type="common">Common fig</name>
    <dbReference type="NCBI Taxonomy" id="3494"/>
    <lineage>
        <taxon>Eukaryota</taxon>
        <taxon>Viridiplantae</taxon>
        <taxon>Streptophyta</taxon>
        <taxon>Embryophyta</taxon>
        <taxon>Tracheophyta</taxon>
        <taxon>Spermatophyta</taxon>
        <taxon>Magnoliopsida</taxon>
        <taxon>eudicotyledons</taxon>
        <taxon>Gunneridae</taxon>
        <taxon>Pentapetalae</taxon>
        <taxon>rosids</taxon>
        <taxon>fabids</taxon>
        <taxon>Rosales</taxon>
        <taxon>Moraceae</taxon>
        <taxon>Ficeae</taxon>
        <taxon>Ficus</taxon>
    </lineage>
</organism>
<keyword evidence="3" id="KW-1185">Reference proteome</keyword>
<comment type="caution">
    <text evidence="2">The sequence shown here is derived from an EMBL/GenBank/DDBJ whole genome shotgun (WGS) entry which is preliminary data.</text>
</comment>
<feature type="compositionally biased region" description="Basic and acidic residues" evidence="1">
    <location>
        <begin position="134"/>
        <end position="143"/>
    </location>
</feature>
<feature type="region of interest" description="Disordered" evidence="1">
    <location>
        <begin position="118"/>
        <end position="143"/>
    </location>
</feature>
<protein>
    <submittedName>
        <fullName evidence="2">Uncharacterized protein</fullName>
    </submittedName>
</protein>
<dbReference type="AlphaFoldDB" id="A0AA87ZPX3"/>
<reference evidence="2" key="1">
    <citation type="submission" date="2023-07" db="EMBL/GenBank/DDBJ databases">
        <title>draft genome sequence of fig (Ficus carica).</title>
        <authorList>
            <person name="Takahashi T."/>
            <person name="Nishimura K."/>
        </authorList>
    </citation>
    <scope>NUCLEOTIDE SEQUENCE</scope>
</reference>
<sequence length="143" mass="15878">MKGWREGREVAEAAAAAAAAELGLRRESEEREENLLAATLNIMAWFWLFAASSSSSSHGKWWKGASRTTGKGIAAATWKISFSDGDDLRRELNIQKRLGDANSTKKSHSMKQVFDFDFNTSNTTNSEYSTIKNSNKESNGHKE</sequence>
<evidence type="ECO:0000256" key="1">
    <source>
        <dbReference type="SAM" id="MobiDB-lite"/>
    </source>
</evidence>
<evidence type="ECO:0000313" key="2">
    <source>
        <dbReference type="EMBL" id="GMN41099.1"/>
    </source>
</evidence>
<feature type="compositionally biased region" description="Low complexity" evidence="1">
    <location>
        <begin position="119"/>
        <end position="130"/>
    </location>
</feature>
<gene>
    <name evidence="2" type="ORF">TIFTF001_010322</name>
</gene>
<proteinExistence type="predicted"/>
<name>A0AA87ZPX3_FICCA</name>
<dbReference type="Proteomes" id="UP001187192">
    <property type="component" value="Unassembled WGS sequence"/>
</dbReference>
<accession>A0AA87ZPX3</accession>